<accession>A0A2K1R4Z3</accession>
<dbReference type="InParanoid" id="A0A2K1R4Z3"/>
<organism evidence="1">
    <name type="scientific">Populus trichocarpa</name>
    <name type="common">Western balsam poplar</name>
    <name type="synonym">Populus balsamifera subsp. trichocarpa</name>
    <dbReference type="NCBI Taxonomy" id="3694"/>
    <lineage>
        <taxon>Eukaryota</taxon>
        <taxon>Viridiplantae</taxon>
        <taxon>Streptophyta</taxon>
        <taxon>Embryophyta</taxon>
        <taxon>Tracheophyta</taxon>
        <taxon>Spermatophyta</taxon>
        <taxon>Magnoliopsida</taxon>
        <taxon>eudicotyledons</taxon>
        <taxon>Gunneridae</taxon>
        <taxon>Pentapetalae</taxon>
        <taxon>rosids</taxon>
        <taxon>fabids</taxon>
        <taxon>Malpighiales</taxon>
        <taxon>Salicaceae</taxon>
        <taxon>Saliceae</taxon>
        <taxon>Populus</taxon>
    </lineage>
</organism>
<gene>
    <name evidence="1" type="ORF">POPTR_T153800</name>
</gene>
<reference evidence="1" key="1">
    <citation type="journal article" date="2006" name="Science">
        <title>The genome of black cottonwood, Populus trichocarpa (Torr. &amp; Gray).</title>
        <authorList>
            <person name="Tuskan G.A."/>
            <person name="Difazio S."/>
            <person name="Jansson S."/>
            <person name="Bohlmann J."/>
            <person name="Grigoriev I."/>
            <person name="Hellsten U."/>
            <person name="Putnam N."/>
            <person name="Ralph S."/>
            <person name="Rombauts S."/>
            <person name="Salamov A."/>
            <person name="Schein J."/>
            <person name="Sterck L."/>
            <person name="Aerts A."/>
            <person name="Bhalerao R.R."/>
            <person name="Bhalerao R.P."/>
            <person name="Blaudez D."/>
            <person name="Boerjan W."/>
            <person name="Brun A."/>
            <person name="Brunner A."/>
            <person name="Busov V."/>
            <person name="Campbell M."/>
            <person name="Carlson J."/>
            <person name="Chalot M."/>
            <person name="Chapman J."/>
            <person name="Chen G.L."/>
            <person name="Cooper D."/>
            <person name="Coutinho P.M."/>
            <person name="Couturier J."/>
            <person name="Covert S."/>
            <person name="Cronk Q."/>
            <person name="Cunningham R."/>
            <person name="Davis J."/>
            <person name="Degroeve S."/>
            <person name="Dejardin A."/>
            <person name="Depamphilis C."/>
            <person name="Detter J."/>
            <person name="Dirks B."/>
            <person name="Dubchak I."/>
            <person name="Duplessis S."/>
            <person name="Ehlting J."/>
            <person name="Ellis B."/>
            <person name="Gendler K."/>
            <person name="Goodstein D."/>
            <person name="Gribskov M."/>
            <person name="Grimwood J."/>
            <person name="Groover A."/>
            <person name="Gunter L."/>
            <person name="Hamberger B."/>
            <person name="Heinze B."/>
            <person name="Helariutta Y."/>
            <person name="Henrissat B."/>
            <person name="Holligan D."/>
            <person name="Holt R."/>
            <person name="Huang W."/>
            <person name="Islam-Faridi N."/>
            <person name="Jones S."/>
            <person name="Jones-Rhoades M."/>
            <person name="Jorgensen R."/>
            <person name="Joshi C."/>
            <person name="Kangasjarvi J."/>
            <person name="Karlsson J."/>
            <person name="Kelleher C."/>
            <person name="Kirkpatrick R."/>
            <person name="Kirst M."/>
            <person name="Kohler A."/>
            <person name="Kalluri U."/>
            <person name="Larimer F."/>
            <person name="Leebens-Mack J."/>
            <person name="Leple J.C."/>
            <person name="Locascio P."/>
            <person name="Lou Y."/>
            <person name="Lucas S."/>
            <person name="Martin F."/>
            <person name="Montanini B."/>
            <person name="Napoli C."/>
            <person name="Nelson D.R."/>
            <person name="Nelson C."/>
            <person name="Nieminen K."/>
            <person name="Nilsson O."/>
            <person name="Pereda V."/>
            <person name="Peter G."/>
            <person name="Philippe R."/>
            <person name="Pilate G."/>
            <person name="Poliakov A."/>
            <person name="Razumovskaya J."/>
            <person name="Richardson P."/>
            <person name="Rinaldi C."/>
            <person name="Ritland K."/>
            <person name="Rouze P."/>
            <person name="Ryaboy D."/>
            <person name="Schmutz J."/>
            <person name="Schrader J."/>
            <person name="Segerman B."/>
            <person name="Shin H."/>
            <person name="Siddiqui A."/>
            <person name="Sterky F."/>
            <person name="Terry A."/>
            <person name="Tsai C.J."/>
            <person name="Uberbacher E."/>
            <person name="Unneberg P."/>
            <person name="Vahala J."/>
            <person name="Wall K."/>
            <person name="Wessler S."/>
            <person name="Yang G."/>
            <person name="Yin T."/>
            <person name="Douglas C."/>
            <person name="Marra M."/>
            <person name="Sandberg G."/>
            <person name="Van de Peer Y."/>
            <person name="Rokhsar D."/>
        </authorList>
    </citation>
    <scope>NUCLEOTIDE SEQUENCE [LARGE SCALE GENOMIC DNA]</scope>
    <source>
        <strain evidence="1">Nisqually-1</strain>
    </source>
</reference>
<dbReference type="AlphaFoldDB" id="A0A2K1R4Z3"/>
<dbReference type="EMBL" id="KZ623580">
    <property type="protein sequence ID" value="PNS22329.1"/>
    <property type="molecule type" value="Genomic_DNA"/>
</dbReference>
<reference evidence="1" key="2">
    <citation type="submission" date="2017-07" db="EMBL/GenBank/DDBJ databases">
        <title>WGS assembly of Populus trichocarpa.</title>
        <authorList>
            <person name="Tuskan G."/>
            <person name="Difazio S."/>
            <person name="Jansson S."/>
            <person name="Bohlmann J."/>
            <person name="Grigoriev I."/>
            <person name="Hellsten U."/>
            <person name="Putnam N."/>
            <person name="Ralph S."/>
            <person name="Rombauts S."/>
            <person name="Salamov A."/>
            <person name="Schein J."/>
            <person name="Sterck L."/>
            <person name="Aerts A."/>
            <person name="Bhalerao R."/>
            <person name="Bhalerao R."/>
            <person name="Blaudez D."/>
            <person name="Boerjan W."/>
            <person name="Brun A."/>
            <person name="Brunner A."/>
            <person name="Busov V."/>
            <person name="Campbell M."/>
            <person name="Carlson J."/>
            <person name="Chalot M."/>
            <person name="Chapman J."/>
            <person name="Chen G."/>
            <person name="Cooper D."/>
            <person name="Coutinho P."/>
            <person name="Couturier J."/>
            <person name="Covert S."/>
            <person name="Cronk Q."/>
            <person name="Cunningham R."/>
            <person name="Davis J."/>
            <person name="Degroeve S."/>
            <person name="Dejardin A."/>
            <person name="Depamphilis C."/>
            <person name="Detter J."/>
            <person name="Dirks B."/>
            <person name="Dubchak I."/>
            <person name="Duplessis S."/>
            <person name="Ehlting J."/>
            <person name="Ellis B."/>
            <person name="Gendler K."/>
            <person name="Goodstein D."/>
            <person name="Gribskov M."/>
            <person name="Grimwood J."/>
            <person name="Groover A."/>
            <person name="Gunter L."/>
            <person name="Hamberger B."/>
            <person name="Heinze B."/>
            <person name="Helariutta Y."/>
            <person name="Henrissat B."/>
            <person name="Holligan D."/>
            <person name="Holt R."/>
            <person name="Huang W."/>
            <person name="Islam-Faridi N."/>
            <person name="Jones S."/>
            <person name="Jones-Rhoades M."/>
            <person name="Jorgensen R."/>
            <person name="Joshi C."/>
            <person name="Kangasjarvi J."/>
            <person name="Karlsson J."/>
            <person name="Kelleher C."/>
            <person name="Kirkpatrick R."/>
            <person name="Kirst M."/>
            <person name="Kohler A."/>
            <person name="Kalluri U."/>
            <person name="Larimer F."/>
            <person name="Leebens-Mack J."/>
            <person name="Leple J."/>
            <person name="Locascio P."/>
            <person name="Lou Y."/>
            <person name="Lucas S."/>
            <person name="Martin F."/>
            <person name="Montanini B."/>
            <person name="Napoli C."/>
            <person name="Nelson D."/>
            <person name="Nelson C."/>
            <person name="Nieminen K."/>
            <person name="Nilsson O."/>
            <person name="Pereda V."/>
            <person name="Peter G."/>
            <person name="Philippe R."/>
            <person name="Pilate G."/>
            <person name="Poliakov A."/>
            <person name="Razumovskaya J."/>
            <person name="Richardson P."/>
            <person name="Rinaldi C."/>
            <person name="Ritland K."/>
            <person name="Rouze P."/>
            <person name="Ryaboy D."/>
            <person name="Schmutz J."/>
            <person name="Schrader J."/>
            <person name="Segerman B."/>
            <person name="Shin H."/>
            <person name="Siddiqui A."/>
            <person name="Sterky F."/>
            <person name="Terry A."/>
            <person name="Tsai C."/>
            <person name="Uberbacher E."/>
            <person name="Unneberg P."/>
            <person name="Vahala J."/>
            <person name="Wall K."/>
            <person name="Wessler S."/>
            <person name="Yang G."/>
            <person name="Yin T."/>
            <person name="Douglas C."/>
            <person name="Marra M."/>
            <person name="Sandberg G."/>
            <person name="Van De Peer Y."/>
            <person name="Rokhsar D."/>
        </authorList>
    </citation>
    <scope>NUCLEOTIDE SEQUENCE</scope>
    <source>
        <strain evidence="1">Nisqually-1</strain>
    </source>
</reference>
<sequence length="283" mass="32681">MPANPVQERTFARFNKISVRNPDEHDFILLEQFTHYYRLAEVCNTTEGCFISQINNSRYYNAGEGADPSLVSTLFHCGLLQSICPSANLQEISKLPQGIYTAIKQYRTKVLKEQNRRVLLTIRSSYLDWHETEDETDCLKNYPSYHFIKIGMLKHMDVTPCTSIKTEITSNLSMVLPKLRAQSLGRIISKLRKYYKDSLIRVNYQSAHSIIISDSLSVISDQDCRKLQDYEAQFYGNDLEVSYTTKKAYCNYGSRDHRCTLCIDKDVPSDPMEEDDNSTDKEM</sequence>
<protein>
    <submittedName>
        <fullName evidence="1">Uncharacterized protein</fullName>
    </submittedName>
</protein>
<proteinExistence type="predicted"/>
<evidence type="ECO:0000313" key="1">
    <source>
        <dbReference type="EMBL" id="PNS22329.1"/>
    </source>
</evidence>
<name>A0A2K1R4Z3_POPTR</name>